<name>W9GWX8_9PROT</name>
<dbReference type="RefSeq" id="WP_037459788.1">
    <property type="nucleotide sequence ID" value="NZ_AVFL01000033.1"/>
</dbReference>
<accession>W9GWX8</accession>
<reference evidence="1 2" key="1">
    <citation type="submission" date="2013-08" db="EMBL/GenBank/DDBJ databases">
        <title>The genome sequence of Skermanella stibiiresistens.</title>
        <authorList>
            <person name="Zhu W."/>
            <person name="Wang G."/>
        </authorList>
    </citation>
    <scope>NUCLEOTIDE SEQUENCE [LARGE SCALE GENOMIC DNA]</scope>
    <source>
        <strain evidence="1 2">SB22</strain>
    </source>
</reference>
<evidence type="ECO:0000313" key="2">
    <source>
        <dbReference type="Proteomes" id="UP000019486"/>
    </source>
</evidence>
<evidence type="ECO:0000313" key="1">
    <source>
        <dbReference type="EMBL" id="EWY36962.1"/>
    </source>
</evidence>
<dbReference type="EMBL" id="AVFL01000033">
    <property type="protein sequence ID" value="EWY36962.1"/>
    <property type="molecule type" value="Genomic_DNA"/>
</dbReference>
<keyword evidence="2" id="KW-1185">Reference proteome</keyword>
<protein>
    <submittedName>
        <fullName evidence="1">Uncharacterized protein</fullName>
    </submittedName>
</protein>
<organism evidence="1 2">
    <name type="scientific">Skermanella stibiiresistens SB22</name>
    <dbReference type="NCBI Taxonomy" id="1385369"/>
    <lineage>
        <taxon>Bacteria</taxon>
        <taxon>Pseudomonadati</taxon>
        <taxon>Pseudomonadota</taxon>
        <taxon>Alphaproteobacteria</taxon>
        <taxon>Rhodospirillales</taxon>
        <taxon>Azospirillaceae</taxon>
        <taxon>Skermanella</taxon>
    </lineage>
</organism>
<dbReference type="AlphaFoldDB" id="W9GWX8"/>
<sequence>MGVVELPGPLDLEGWLVRVVLLDVSLVDAPAIQLAETRFPAPAGVLSSLPFSLAIGAVPPRARLILSAEVRRDAAAEPQPGDLRNVVSIPWDGVDPRWAWRIPVAVTQ</sequence>
<gene>
    <name evidence="1" type="ORF">N825_22890</name>
</gene>
<dbReference type="Proteomes" id="UP000019486">
    <property type="component" value="Unassembled WGS sequence"/>
</dbReference>
<proteinExistence type="predicted"/>
<dbReference type="STRING" id="1385369.N825_22890"/>
<comment type="caution">
    <text evidence="1">The sequence shown here is derived from an EMBL/GenBank/DDBJ whole genome shotgun (WGS) entry which is preliminary data.</text>
</comment>